<proteinExistence type="inferred from homology"/>
<evidence type="ECO:0000256" key="3">
    <source>
        <dbReference type="ARBA" id="ARBA00012865"/>
    </source>
</evidence>
<evidence type="ECO:0000256" key="2">
    <source>
        <dbReference type="ARBA" id="ARBA00007898"/>
    </source>
</evidence>
<comment type="similarity">
    <text evidence="2 7">Belongs to the class-D beta-lactamase family.</text>
</comment>
<evidence type="ECO:0000313" key="12">
    <source>
        <dbReference type="Proteomes" id="UP001604002"/>
    </source>
</evidence>
<keyword evidence="5 7" id="KW-0378">Hydrolase</keyword>
<gene>
    <name evidence="11" type="ORF">V5F32_10525</name>
</gene>
<sequence length="285" mass="30844">MDARRTGGAHRTRPPLTRASFGLLLTLAAAVLAAPARAAEDCFLATDLESGRVLAKQGLCATRHPPNSTFKIALALMGYDAGLLKSETQPVFEPPEGADLSRPQTRGPQTPRSWMEHSVVWYSQVLARELGAERMGGYLKGFAYGNENMGGLKGEGEPLARFWLSSSLRISPREQIDFLRRMLKGTLPISAEAVTATERLLAIEEQPAGWLVFGKTGTGNGRHADGSLDRARPFGWFVGFARKAAHTVVFVRFTSLDMATPEPLGPLARRQAIAILAPVLAAQEP</sequence>
<reference evidence="11 12" key="1">
    <citation type="submission" date="2024-02" db="EMBL/GenBank/DDBJ databases">
        <title>Expansion and revision of Xanthobacter and proposal of Roseixanthobacter gen. nov.</title>
        <authorList>
            <person name="Soltysiak M.P.M."/>
            <person name="Jalihal A."/>
            <person name="Ory A."/>
            <person name="Chrisophersen C."/>
            <person name="Lee A.D."/>
            <person name="Boulton J."/>
            <person name="Springer M."/>
        </authorList>
    </citation>
    <scope>NUCLEOTIDE SEQUENCE [LARGE SCALE GENOMIC DNA]</scope>
    <source>
        <strain evidence="11 12">23A</strain>
    </source>
</reference>
<dbReference type="PANTHER" id="PTHR30627:SF6">
    <property type="entry name" value="BETA-LACTAMASE YBXI-RELATED"/>
    <property type="match status" value="1"/>
</dbReference>
<dbReference type="RefSeq" id="WP_393992470.1">
    <property type="nucleotide sequence ID" value="NZ_JBAFVH010000005.1"/>
</dbReference>
<evidence type="ECO:0000313" key="11">
    <source>
        <dbReference type="EMBL" id="MFG1372598.1"/>
    </source>
</evidence>
<dbReference type="Gene3D" id="3.40.710.10">
    <property type="entry name" value="DD-peptidase/beta-lactamase superfamily"/>
    <property type="match status" value="1"/>
</dbReference>
<dbReference type="EMBL" id="JBAFVH010000005">
    <property type="protein sequence ID" value="MFG1372598.1"/>
    <property type="molecule type" value="Genomic_DNA"/>
</dbReference>
<feature type="signal peptide" evidence="9">
    <location>
        <begin position="1"/>
        <end position="38"/>
    </location>
</feature>
<accession>A0ABW6ZV33</accession>
<comment type="caution">
    <text evidence="11">The sequence shown here is derived from an EMBL/GenBank/DDBJ whole genome shotgun (WGS) entry which is preliminary data.</text>
</comment>
<keyword evidence="6 7" id="KW-0046">Antibiotic resistance</keyword>
<evidence type="ECO:0000256" key="8">
    <source>
        <dbReference type="SAM" id="MobiDB-lite"/>
    </source>
</evidence>
<evidence type="ECO:0000256" key="5">
    <source>
        <dbReference type="ARBA" id="ARBA00022801"/>
    </source>
</evidence>
<dbReference type="SUPFAM" id="SSF56601">
    <property type="entry name" value="beta-lactamase/transpeptidase-like"/>
    <property type="match status" value="1"/>
</dbReference>
<dbReference type="PROSITE" id="PS00337">
    <property type="entry name" value="BETA_LACTAMASE_D"/>
    <property type="match status" value="1"/>
</dbReference>
<evidence type="ECO:0000256" key="6">
    <source>
        <dbReference type="ARBA" id="ARBA00023251"/>
    </source>
</evidence>
<evidence type="ECO:0000256" key="9">
    <source>
        <dbReference type="SAM" id="SignalP"/>
    </source>
</evidence>
<evidence type="ECO:0000256" key="4">
    <source>
        <dbReference type="ARBA" id="ARBA00022729"/>
    </source>
</evidence>
<feature type="compositionally biased region" description="Polar residues" evidence="8">
    <location>
        <begin position="102"/>
        <end position="111"/>
    </location>
</feature>
<dbReference type="Proteomes" id="UP001604002">
    <property type="component" value="Unassembled WGS sequence"/>
</dbReference>
<dbReference type="InterPro" id="IPR002137">
    <property type="entry name" value="Beta-lactam_class-D_AS"/>
</dbReference>
<name>A0ABW6ZV33_9HYPH</name>
<evidence type="ECO:0000259" key="10">
    <source>
        <dbReference type="Pfam" id="PF00905"/>
    </source>
</evidence>
<keyword evidence="4 9" id="KW-0732">Signal</keyword>
<dbReference type="InterPro" id="IPR012338">
    <property type="entry name" value="Beta-lactam/transpept-like"/>
</dbReference>
<dbReference type="PANTHER" id="PTHR30627">
    <property type="entry name" value="PEPTIDOGLYCAN D,D-TRANSPEPTIDASE"/>
    <property type="match status" value="1"/>
</dbReference>
<dbReference type="Pfam" id="PF00905">
    <property type="entry name" value="Transpeptidase"/>
    <property type="match status" value="1"/>
</dbReference>
<evidence type="ECO:0000256" key="7">
    <source>
        <dbReference type="RuleBase" id="RU361140"/>
    </source>
</evidence>
<protein>
    <recommendedName>
        <fullName evidence="3 7">Beta-lactamase</fullName>
        <ecNumber evidence="3 7">3.5.2.6</ecNumber>
    </recommendedName>
</protein>
<feature type="region of interest" description="Disordered" evidence="8">
    <location>
        <begin position="90"/>
        <end position="111"/>
    </location>
</feature>
<dbReference type="InterPro" id="IPR050515">
    <property type="entry name" value="Beta-lactam/transpept"/>
</dbReference>
<comment type="catalytic activity">
    <reaction evidence="1 7">
        <text>a beta-lactam + H2O = a substituted beta-amino acid</text>
        <dbReference type="Rhea" id="RHEA:20401"/>
        <dbReference type="ChEBI" id="CHEBI:15377"/>
        <dbReference type="ChEBI" id="CHEBI:35627"/>
        <dbReference type="ChEBI" id="CHEBI:140347"/>
        <dbReference type="EC" id="3.5.2.6"/>
    </reaction>
</comment>
<organism evidence="11 12">
    <name type="scientific">Xanthobacter oligotrophicus</name>
    <dbReference type="NCBI Taxonomy" id="2607286"/>
    <lineage>
        <taxon>Bacteria</taxon>
        <taxon>Pseudomonadati</taxon>
        <taxon>Pseudomonadota</taxon>
        <taxon>Alphaproteobacteria</taxon>
        <taxon>Hyphomicrobiales</taxon>
        <taxon>Xanthobacteraceae</taxon>
        <taxon>Xanthobacter</taxon>
    </lineage>
</organism>
<keyword evidence="12" id="KW-1185">Reference proteome</keyword>
<feature type="chain" id="PRO_5045969966" description="Beta-lactamase" evidence="9">
    <location>
        <begin position="39"/>
        <end position="285"/>
    </location>
</feature>
<dbReference type="EC" id="3.5.2.6" evidence="3 7"/>
<dbReference type="InterPro" id="IPR001460">
    <property type="entry name" value="PCN-bd_Tpept"/>
</dbReference>
<feature type="domain" description="Penicillin-binding protein transpeptidase" evidence="10">
    <location>
        <begin position="56"/>
        <end position="252"/>
    </location>
</feature>
<evidence type="ECO:0000256" key="1">
    <source>
        <dbReference type="ARBA" id="ARBA00001526"/>
    </source>
</evidence>